<gene>
    <name evidence="2" type="ORF">Rhopal_006014-T1</name>
</gene>
<feature type="compositionally biased region" description="Polar residues" evidence="1">
    <location>
        <begin position="7"/>
        <end position="29"/>
    </location>
</feature>
<reference evidence="2 3" key="1">
    <citation type="submission" date="2021-12" db="EMBL/GenBank/DDBJ databases">
        <title>High titer production of polyol ester of fatty acids by Rhodotorula paludigena BS15 towards product separation-free biomass refinery.</title>
        <authorList>
            <person name="Mano J."/>
            <person name="Ono H."/>
            <person name="Tanaka T."/>
            <person name="Naito K."/>
            <person name="Sushida H."/>
            <person name="Ike M."/>
            <person name="Tokuyasu K."/>
            <person name="Kitaoka M."/>
        </authorList>
    </citation>
    <scope>NUCLEOTIDE SEQUENCE [LARGE SCALE GENOMIC DNA]</scope>
    <source>
        <strain evidence="2 3">BS15</strain>
    </source>
</reference>
<dbReference type="AlphaFoldDB" id="A0AAV5GSP6"/>
<organism evidence="2 3">
    <name type="scientific">Rhodotorula paludigena</name>
    <dbReference type="NCBI Taxonomy" id="86838"/>
    <lineage>
        <taxon>Eukaryota</taxon>
        <taxon>Fungi</taxon>
        <taxon>Dikarya</taxon>
        <taxon>Basidiomycota</taxon>
        <taxon>Pucciniomycotina</taxon>
        <taxon>Microbotryomycetes</taxon>
        <taxon>Sporidiobolales</taxon>
        <taxon>Sporidiobolaceae</taxon>
        <taxon>Rhodotorula</taxon>
    </lineage>
</organism>
<keyword evidence="3" id="KW-1185">Reference proteome</keyword>
<dbReference type="Proteomes" id="UP001342314">
    <property type="component" value="Unassembled WGS sequence"/>
</dbReference>
<dbReference type="EMBL" id="BQKY01000012">
    <property type="protein sequence ID" value="GJN92969.1"/>
    <property type="molecule type" value="Genomic_DNA"/>
</dbReference>
<name>A0AAV5GSP6_9BASI</name>
<sequence length="128" mass="13491">MSAPSPARTSTDVAMQTDTGSGNSGSSPAQGLGSPFQVAPTSSESSPAGLTKMVVAQQNSLALLTQQRDGLLDRLAARDDVECSLKSQIETLEKHINLLTETKDITSKYTKLLEAKVVTLEAQLQVTS</sequence>
<feature type="region of interest" description="Disordered" evidence="1">
    <location>
        <begin position="1"/>
        <end position="49"/>
    </location>
</feature>
<evidence type="ECO:0000256" key="1">
    <source>
        <dbReference type="SAM" id="MobiDB-lite"/>
    </source>
</evidence>
<evidence type="ECO:0000313" key="2">
    <source>
        <dbReference type="EMBL" id="GJN92969.1"/>
    </source>
</evidence>
<comment type="caution">
    <text evidence="2">The sequence shown here is derived from an EMBL/GenBank/DDBJ whole genome shotgun (WGS) entry which is preliminary data.</text>
</comment>
<protein>
    <submittedName>
        <fullName evidence="2">Uncharacterized protein</fullName>
    </submittedName>
</protein>
<proteinExistence type="predicted"/>
<feature type="compositionally biased region" description="Polar residues" evidence="1">
    <location>
        <begin position="39"/>
        <end position="48"/>
    </location>
</feature>
<accession>A0AAV5GSP6</accession>
<evidence type="ECO:0000313" key="3">
    <source>
        <dbReference type="Proteomes" id="UP001342314"/>
    </source>
</evidence>